<evidence type="ECO:0000313" key="2">
    <source>
        <dbReference type="EMBL" id="KAJ2849188.1"/>
    </source>
</evidence>
<dbReference type="Pfam" id="PF00011">
    <property type="entry name" value="HSP20"/>
    <property type="match status" value="1"/>
</dbReference>
<dbReference type="OrthoDB" id="5537857at2759"/>
<accession>A0A9W8LZ46</accession>
<dbReference type="Proteomes" id="UP001139887">
    <property type="component" value="Unassembled WGS sequence"/>
</dbReference>
<feature type="domain" description="SHSP" evidence="1">
    <location>
        <begin position="66"/>
        <end position="155"/>
    </location>
</feature>
<sequence>MRRNKRSTVSLRNNGIVVAQIAPHTRVRHILNGKVIDESSKHIQECNWNPFAPLESEGFFETQVTQTTGNYTIIVQVPEYISRYIRVQVSDRVLAVVAKAVARRQWCDSGEKRVNVHELWKTYWRLFKIPVQCDLSGIRTLYGESCMTIVVPKHSSWTYRLANWVEQRLWKNKRVSY</sequence>
<dbReference type="InterPro" id="IPR008978">
    <property type="entry name" value="HSP20-like_chaperone"/>
</dbReference>
<keyword evidence="3" id="KW-1185">Reference proteome</keyword>
<evidence type="ECO:0000313" key="3">
    <source>
        <dbReference type="Proteomes" id="UP001139887"/>
    </source>
</evidence>
<organism evidence="2 3">
    <name type="scientific">Coemansia brasiliensis</name>
    <dbReference type="NCBI Taxonomy" id="2650707"/>
    <lineage>
        <taxon>Eukaryota</taxon>
        <taxon>Fungi</taxon>
        <taxon>Fungi incertae sedis</taxon>
        <taxon>Zoopagomycota</taxon>
        <taxon>Kickxellomycotina</taxon>
        <taxon>Kickxellomycetes</taxon>
        <taxon>Kickxellales</taxon>
        <taxon>Kickxellaceae</taxon>
        <taxon>Coemansia</taxon>
    </lineage>
</organism>
<evidence type="ECO:0000259" key="1">
    <source>
        <dbReference type="Pfam" id="PF00011"/>
    </source>
</evidence>
<dbReference type="AlphaFoldDB" id="A0A9W8LZ46"/>
<dbReference type="SUPFAM" id="SSF49764">
    <property type="entry name" value="HSP20-like chaperones"/>
    <property type="match status" value="1"/>
</dbReference>
<comment type="caution">
    <text evidence="2">The sequence shown here is derived from an EMBL/GenBank/DDBJ whole genome shotgun (WGS) entry which is preliminary data.</text>
</comment>
<dbReference type="EMBL" id="JANBUW010000098">
    <property type="protein sequence ID" value="KAJ2849188.1"/>
    <property type="molecule type" value="Genomic_DNA"/>
</dbReference>
<proteinExistence type="predicted"/>
<reference evidence="2" key="1">
    <citation type="submission" date="2022-07" db="EMBL/GenBank/DDBJ databases">
        <title>Phylogenomic reconstructions and comparative analyses of Kickxellomycotina fungi.</title>
        <authorList>
            <person name="Reynolds N.K."/>
            <person name="Stajich J.E."/>
            <person name="Barry K."/>
            <person name="Grigoriev I.V."/>
            <person name="Crous P."/>
            <person name="Smith M.E."/>
        </authorList>
    </citation>
    <scope>NUCLEOTIDE SEQUENCE</scope>
    <source>
        <strain evidence="2">NRRL 1566</strain>
    </source>
</reference>
<dbReference type="InterPro" id="IPR002068">
    <property type="entry name" value="A-crystallin/Hsp20_dom"/>
</dbReference>
<gene>
    <name evidence="2" type="ORF">IWW36_002804</name>
</gene>
<dbReference type="Gene3D" id="2.60.40.790">
    <property type="match status" value="1"/>
</dbReference>
<name>A0A9W8LZ46_9FUNG</name>
<protein>
    <recommendedName>
        <fullName evidence="1">SHSP domain-containing protein</fullName>
    </recommendedName>
</protein>